<evidence type="ECO:0000256" key="3">
    <source>
        <dbReference type="ARBA" id="ARBA00022502"/>
    </source>
</evidence>
<keyword evidence="6" id="KW-0812">Transmembrane</keyword>
<reference evidence="9" key="3">
    <citation type="submission" date="2015-06" db="UniProtKB">
        <authorList>
            <consortium name="EnsemblProtists"/>
        </authorList>
    </citation>
    <scope>IDENTIFICATION</scope>
</reference>
<dbReference type="PANTHER" id="PTHR48067:SF1">
    <property type="entry name" value="GPI-ANCHOR TRANSAMIDASE"/>
    <property type="match status" value="1"/>
</dbReference>
<evidence type="ECO:0000256" key="5">
    <source>
        <dbReference type="SAM" id="MobiDB-lite"/>
    </source>
</evidence>
<evidence type="ECO:0000313" key="8">
    <source>
        <dbReference type="EMBL" id="EKX41480.1"/>
    </source>
</evidence>
<proteinExistence type="inferred from homology"/>
<comment type="pathway">
    <text evidence="1">Glycolipid biosynthesis; glycosylphosphatidylinositol-anchor biosynthesis.</text>
</comment>
<feature type="region of interest" description="Disordered" evidence="5">
    <location>
        <begin position="303"/>
        <end position="327"/>
    </location>
</feature>
<dbReference type="GeneID" id="17298144"/>
<keyword evidence="3" id="KW-0337">GPI-anchor biosynthesis</keyword>
<dbReference type="PANTHER" id="PTHR48067">
    <property type="entry name" value="GPI-ANCHOR TRANSAMIDASE"/>
    <property type="match status" value="1"/>
</dbReference>
<dbReference type="eggNOG" id="KOG1349">
    <property type="taxonomic scope" value="Eukaryota"/>
</dbReference>
<protein>
    <recommendedName>
        <fullName evidence="11">GPI-anchor transamidase</fullName>
    </recommendedName>
</protein>
<dbReference type="MEROPS" id="C13.005"/>
<keyword evidence="4 7" id="KW-0732">Signal</keyword>
<dbReference type="KEGG" id="gtt:GUITHDRAFT_141965"/>
<dbReference type="STRING" id="905079.L1J066"/>
<dbReference type="GO" id="GO:0042765">
    <property type="term" value="C:GPI-anchor transamidase complex"/>
    <property type="evidence" value="ECO:0007669"/>
    <property type="project" value="InterPro"/>
</dbReference>
<dbReference type="Gene3D" id="3.40.50.1460">
    <property type="match status" value="1"/>
</dbReference>
<dbReference type="GO" id="GO:0003923">
    <property type="term" value="F:GPI-anchor transamidase activity"/>
    <property type="evidence" value="ECO:0007669"/>
    <property type="project" value="InterPro"/>
</dbReference>
<reference evidence="10" key="2">
    <citation type="submission" date="2012-11" db="EMBL/GenBank/DDBJ databases">
        <authorList>
            <person name="Kuo A."/>
            <person name="Curtis B.A."/>
            <person name="Tanifuji G."/>
            <person name="Burki F."/>
            <person name="Gruber A."/>
            <person name="Irimia M."/>
            <person name="Maruyama S."/>
            <person name="Arias M.C."/>
            <person name="Ball S.G."/>
            <person name="Gile G.H."/>
            <person name="Hirakawa Y."/>
            <person name="Hopkins J.F."/>
            <person name="Rensing S.A."/>
            <person name="Schmutz J."/>
            <person name="Symeonidi A."/>
            <person name="Elias M."/>
            <person name="Eveleigh R.J."/>
            <person name="Herman E.K."/>
            <person name="Klute M.J."/>
            <person name="Nakayama T."/>
            <person name="Obornik M."/>
            <person name="Reyes-Prieto A."/>
            <person name="Armbrust E.V."/>
            <person name="Aves S.J."/>
            <person name="Beiko R.G."/>
            <person name="Coutinho P."/>
            <person name="Dacks J.B."/>
            <person name="Durnford D.G."/>
            <person name="Fast N.M."/>
            <person name="Green B.R."/>
            <person name="Grisdale C."/>
            <person name="Hempe F."/>
            <person name="Henrissat B."/>
            <person name="Hoppner M.P."/>
            <person name="Ishida K.-I."/>
            <person name="Kim E."/>
            <person name="Koreny L."/>
            <person name="Kroth P.G."/>
            <person name="Liu Y."/>
            <person name="Malik S.-B."/>
            <person name="Maier U.G."/>
            <person name="McRose D."/>
            <person name="Mock T."/>
            <person name="Neilson J.A."/>
            <person name="Onodera N.T."/>
            <person name="Poole A.M."/>
            <person name="Pritham E.J."/>
            <person name="Richards T.A."/>
            <person name="Rocap G."/>
            <person name="Roy S.W."/>
            <person name="Sarai C."/>
            <person name="Schaack S."/>
            <person name="Shirato S."/>
            <person name="Slamovits C.H."/>
            <person name="Spencer D.F."/>
            <person name="Suzuki S."/>
            <person name="Worden A.Z."/>
            <person name="Zauner S."/>
            <person name="Barry K."/>
            <person name="Bell C."/>
            <person name="Bharti A.K."/>
            <person name="Crow J.A."/>
            <person name="Grimwood J."/>
            <person name="Kramer R."/>
            <person name="Lindquist E."/>
            <person name="Lucas S."/>
            <person name="Salamov A."/>
            <person name="McFadden G.I."/>
            <person name="Lane C.E."/>
            <person name="Keeling P.J."/>
            <person name="Gray M.W."/>
            <person name="Grigoriev I.V."/>
            <person name="Archibald J.M."/>
        </authorList>
    </citation>
    <scope>NUCLEOTIDE SEQUENCE</scope>
    <source>
        <strain evidence="10">CCMP2712</strain>
    </source>
</reference>
<dbReference type="Pfam" id="PF01650">
    <property type="entry name" value="Peptidase_C13"/>
    <property type="match status" value="1"/>
</dbReference>
<feature type="transmembrane region" description="Helical" evidence="6">
    <location>
        <begin position="347"/>
        <end position="369"/>
    </location>
</feature>
<dbReference type="OrthoDB" id="192611at2759"/>
<dbReference type="UniPathway" id="UPA00196"/>
<dbReference type="PaxDb" id="55529-EKX41480"/>
<comment type="similarity">
    <text evidence="2">Belongs to the peptidase C13 family.</text>
</comment>
<evidence type="ECO:0000256" key="7">
    <source>
        <dbReference type="SAM" id="SignalP"/>
    </source>
</evidence>
<evidence type="ECO:0000256" key="4">
    <source>
        <dbReference type="ARBA" id="ARBA00022729"/>
    </source>
</evidence>
<evidence type="ECO:0000256" key="1">
    <source>
        <dbReference type="ARBA" id="ARBA00004687"/>
    </source>
</evidence>
<dbReference type="GO" id="GO:0006506">
    <property type="term" value="P:GPI anchor biosynthetic process"/>
    <property type="evidence" value="ECO:0007669"/>
    <property type="project" value="UniProtKB-UniPathway"/>
</dbReference>
<dbReference type="GO" id="GO:0006508">
    <property type="term" value="P:proteolysis"/>
    <property type="evidence" value="ECO:0007669"/>
    <property type="project" value="InterPro"/>
</dbReference>
<evidence type="ECO:0008006" key="11">
    <source>
        <dbReference type="Google" id="ProtNLM"/>
    </source>
</evidence>
<evidence type="ECO:0000313" key="9">
    <source>
        <dbReference type="EnsemblProtists" id="EKX41480"/>
    </source>
</evidence>
<feature type="signal peptide" evidence="7">
    <location>
        <begin position="1"/>
        <end position="28"/>
    </location>
</feature>
<gene>
    <name evidence="8" type="ORF">GUITHDRAFT_141965</name>
</gene>
<name>L1J066_GUITC</name>
<keyword evidence="6" id="KW-1133">Transmembrane helix</keyword>
<keyword evidence="6" id="KW-0472">Membrane</keyword>
<evidence type="ECO:0000313" key="10">
    <source>
        <dbReference type="Proteomes" id="UP000011087"/>
    </source>
</evidence>
<dbReference type="EMBL" id="JH993023">
    <property type="protein sequence ID" value="EKX41480.1"/>
    <property type="molecule type" value="Genomic_DNA"/>
</dbReference>
<dbReference type="RefSeq" id="XP_005828460.1">
    <property type="nucleotide sequence ID" value="XM_005828403.1"/>
</dbReference>
<dbReference type="AlphaFoldDB" id="L1J066"/>
<dbReference type="HOGENOM" id="CLU_728529_0_0_1"/>
<dbReference type="Proteomes" id="UP000011087">
    <property type="component" value="Unassembled WGS sequence"/>
</dbReference>
<reference evidence="8 10" key="1">
    <citation type="journal article" date="2012" name="Nature">
        <title>Algal genomes reveal evolutionary mosaicism and the fate of nucleomorphs.</title>
        <authorList>
            <consortium name="DOE Joint Genome Institute"/>
            <person name="Curtis B.A."/>
            <person name="Tanifuji G."/>
            <person name="Burki F."/>
            <person name="Gruber A."/>
            <person name="Irimia M."/>
            <person name="Maruyama S."/>
            <person name="Arias M.C."/>
            <person name="Ball S.G."/>
            <person name="Gile G.H."/>
            <person name="Hirakawa Y."/>
            <person name="Hopkins J.F."/>
            <person name="Kuo A."/>
            <person name="Rensing S.A."/>
            <person name="Schmutz J."/>
            <person name="Symeonidi A."/>
            <person name="Elias M."/>
            <person name="Eveleigh R.J."/>
            <person name="Herman E.K."/>
            <person name="Klute M.J."/>
            <person name="Nakayama T."/>
            <person name="Obornik M."/>
            <person name="Reyes-Prieto A."/>
            <person name="Armbrust E.V."/>
            <person name="Aves S.J."/>
            <person name="Beiko R.G."/>
            <person name="Coutinho P."/>
            <person name="Dacks J.B."/>
            <person name="Durnford D.G."/>
            <person name="Fast N.M."/>
            <person name="Green B.R."/>
            <person name="Grisdale C.J."/>
            <person name="Hempel F."/>
            <person name="Henrissat B."/>
            <person name="Hoppner M.P."/>
            <person name="Ishida K."/>
            <person name="Kim E."/>
            <person name="Koreny L."/>
            <person name="Kroth P.G."/>
            <person name="Liu Y."/>
            <person name="Malik S.B."/>
            <person name="Maier U.G."/>
            <person name="McRose D."/>
            <person name="Mock T."/>
            <person name="Neilson J.A."/>
            <person name="Onodera N.T."/>
            <person name="Poole A.M."/>
            <person name="Pritham E.J."/>
            <person name="Richards T.A."/>
            <person name="Rocap G."/>
            <person name="Roy S.W."/>
            <person name="Sarai C."/>
            <person name="Schaack S."/>
            <person name="Shirato S."/>
            <person name="Slamovits C.H."/>
            <person name="Spencer D.F."/>
            <person name="Suzuki S."/>
            <person name="Worden A.Z."/>
            <person name="Zauner S."/>
            <person name="Barry K."/>
            <person name="Bell C."/>
            <person name="Bharti A.K."/>
            <person name="Crow J.A."/>
            <person name="Grimwood J."/>
            <person name="Kramer R."/>
            <person name="Lindquist E."/>
            <person name="Lucas S."/>
            <person name="Salamov A."/>
            <person name="McFadden G.I."/>
            <person name="Lane C.E."/>
            <person name="Keeling P.J."/>
            <person name="Gray M.W."/>
            <person name="Grigoriev I.V."/>
            <person name="Archibald J.M."/>
        </authorList>
    </citation>
    <scope>NUCLEOTIDE SEQUENCE</scope>
    <source>
        <strain evidence="8 10">CCMP2712</strain>
    </source>
</reference>
<feature type="chain" id="PRO_5008770721" description="GPI-anchor transamidase" evidence="7">
    <location>
        <begin position="29"/>
        <end position="380"/>
    </location>
</feature>
<sequence length="380" mass="42022">MARGMAGSRGRLAVALGLMALMMPVVWSANNVGSFEVLDSQAASENVGDFLKRGSGEHTENWALLAEAYFMVAHGLTHLHRTVKRLGMPDSHIILMLADDMSCNSRNSEPGSVFNDDVKRLDLYGDNIEVDYRGYEVTVENFLRVLTGRHPDGTPPSKRLNTKSTSNILIYMTGHGGDEFLKFQDVEELSSRDIADAFAQMWEKERYNEILFMVDTCQAGTLANHLYSPNIFAVGSSQKGENSYSWGHDDYIGLSLVDRFTYVLLESLEKVAVDISAPPLISSVKALDWKRCDVVECSAHVGSKNPESFSSNVEDSESSAGPWHQDTKAGLSYGTPITLSPQTDERWRMSLFSLLVYAALAIFLLLAAAPDSPTRRTVYN</sequence>
<dbReference type="InterPro" id="IPR028361">
    <property type="entry name" value="GPI_transamidase"/>
</dbReference>
<dbReference type="InterPro" id="IPR001096">
    <property type="entry name" value="Peptidase_C13"/>
</dbReference>
<dbReference type="GO" id="GO:0016255">
    <property type="term" value="P:attachment of GPI anchor to protein"/>
    <property type="evidence" value="ECO:0007669"/>
    <property type="project" value="InterPro"/>
</dbReference>
<dbReference type="PRINTS" id="PR00776">
    <property type="entry name" value="HEMOGLOBNASE"/>
</dbReference>
<organism evidence="8">
    <name type="scientific">Guillardia theta (strain CCMP2712)</name>
    <name type="common">Cryptophyte</name>
    <dbReference type="NCBI Taxonomy" id="905079"/>
    <lineage>
        <taxon>Eukaryota</taxon>
        <taxon>Cryptophyceae</taxon>
        <taxon>Pyrenomonadales</taxon>
        <taxon>Geminigeraceae</taxon>
        <taxon>Guillardia</taxon>
    </lineage>
</organism>
<accession>L1J066</accession>
<keyword evidence="10" id="KW-1185">Reference proteome</keyword>
<evidence type="ECO:0000256" key="2">
    <source>
        <dbReference type="ARBA" id="ARBA00009941"/>
    </source>
</evidence>
<evidence type="ECO:0000256" key="6">
    <source>
        <dbReference type="SAM" id="Phobius"/>
    </source>
</evidence>
<dbReference type="EnsemblProtists" id="EKX41480">
    <property type="protein sequence ID" value="EKX41480"/>
    <property type="gene ID" value="GUITHDRAFT_141965"/>
</dbReference>